<reference evidence="6 7" key="1">
    <citation type="submission" date="2024-02" db="EMBL/GenBank/DDBJ databases">
        <authorList>
            <person name="Chen Y."/>
            <person name="Shah S."/>
            <person name="Dougan E. K."/>
            <person name="Thang M."/>
            <person name="Chan C."/>
        </authorList>
    </citation>
    <scope>NUCLEOTIDE SEQUENCE [LARGE SCALE GENOMIC DNA]</scope>
</reference>
<feature type="region of interest" description="Disordered" evidence="3">
    <location>
        <begin position="390"/>
        <end position="437"/>
    </location>
</feature>
<accession>A0ABP0NUT5</accession>
<keyword evidence="4" id="KW-0812">Transmembrane</keyword>
<proteinExistence type="predicted"/>
<feature type="compositionally biased region" description="Basic and acidic residues" evidence="3">
    <location>
        <begin position="21"/>
        <end position="37"/>
    </location>
</feature>
<keyword evidence="4" id="KW-1133">Transmembrane helix</keyword>
<feature type="region of interest" description="Disordered" evidence="3">
    <location>
        <begin position="1"/>
        <end position="64"/>
    </location>
</feature>
<evidence type="ECO:0000313" key="6">
    <source>
        <dbReference type="EMBL" id="CAK9066589.1"/>
    </source>
</evidence>
<gene>
    <name evidence="6" type="ORF">CCMP2556_LOCUS32715</name>
</gene>
<feature type="compositionally biased region" description="Basic and acidic residues" evidence="3">
    <location>
        <begin position="460"/>
        <end position="474"/>
    </location>
</feature>
<evidence type="ECO:0000256" key="3">
    <source>
        <dbReference type="SAM" id="MobiDB-lite"/>
    </source>
</evidence>
<name>A0ABP0NUT5_9DINO</name>
<evidence type="ECO:0000259" key="5">
    <source>
        <dbReference type="PROSITE" id="PS50923"/>
    </source>
</evidence>
<keyword evidence="2" id="KW-0175">Coiled coil</keyword>
<feature type="coiled-coil region" evidence="2">
    <location>
        <begin position="620"/>
        <end position="647"/>
    </location>
</feature>
<organism evidence="6 7">
    <name type="scientific">Durusdinium trenchii</name>
    <dbReference type="NCBI Taxonomy" id="1381693"/>
    <lineage>
        <taxon>Eukaryota</taxon>
        <taxon>Sar</taxon>
        <taxon>Alveolata</taxon>
        <taxon>Dinophyceae</taxon>
        <taxon>Suessiales</taxon>
        <taxon>Symbiodiniaceae</taxon>
        <taxon>Durusdinium</taxon>
    </lineage>
</organism>
<evidence type="ECO:0000256" key="2">
    <source>
        <dbReference type="SAM" id="Coils"/>
    </source>
</evidence>
<feature type="compositionally biased region" description="Polar residues" evidence="3">
    <location>
        <begin position="1116"/>
        <end position="1135"/>
    </location>
</feature>
<feature type="region of interest" description="Disordered" evidence="3">
    <location>
        <begin position="452"/>
        <end position="477"/>
    </location>
</feature>
<feature type="region of interest" description="Disordered" evidence="3">
    <location>
        <begin position="81"/>
        <end position="126"/>
    </location>
</feature>
<protein>
    <recommendedName>
        <fullName evidence="5">Sushi domain-containing protein</fullName>
    </recommendedName>
</protein>
<feature type="transmembrane region" description="Helical" evidence="4">
    <location>
        <begin position="1149"/>
        <end position="1167"/>
    </location>
</feature>
<dbReference type="Proteomes" id="UP001642484">
    <property type="component" value="Unassembled WGS sequence"/>
</dbReference>
<evidence type="ECO:0000256" key="1">
    <source>
        <dbReference type="ARBA" id="ARBA00023157"/>
    </source>
</evidence>
<feature type="domain" description="Sushi" evidence="5">
    <location>
        <begin position="821"/>
        <end position="881"/>
    </location>
</feature>
<feature type="region of interest" description="Disordered" evidence="3">
    <location>
        <begin position="1114"/>
        <end position="1137"/>
    </location>
</feature>
<evidence type="ECO:0000256" key="4">
    <source>
        <dbReference type="SAM" id="Phobius"/>
    </source>
</evidence>
<keyword evidence="4" id="KW-0472">Membrane</keyword>
<keyword evidence="1" id="KW-1015">Disulfide bond</keyword>
<comment type="caution">
    <text evidence="6">The sequence shown here is derived from an EMBL/GenBank/DDBJ whole genome shotgun (WGS) entry which is preliminary data.</text>
</comment>
<dbReference type="InterPro" id="IPR000436">
    <property type="entry name" value="Sushi_SCR_CCP_dom"/>
</dbReference>
<keyword evidence="7" id="KW-1185">Reference proteome</keyword>
<evidence type="ECO:0000313" key="7">
    <source>
        <dbReference type="Proteomes" id="UP001642484"/>
    </source>
</evidence>
<dbReference type="PROSITE" id="PS50923">
    <property type="entry name" value="SUSHI"/>
    <property type="match status" value="1"/>
</dbReference>
<sequence length="1373" mass="150911">MDVKVCAVRAEGDDLADDEDEQKKRELSETEENKKQQGEVNAMMKEDAHSACRQQVENKTAEEKLDEQELVDMLMEMFEENEKIVTESPMKKKQKIEKEERSPGYTTEESGDVEVEVKGSSSDDGAERKAWSLGELVADDAEFVDPDALDVEIDDVKYTKDNKLKELQSACIEEEKQLGTALYVAEPETKAVVCIPEKAGVKLTGVMHVYPWSFRHAAWLLTRYRVISGATSYEMMTDRKYAGKVVLWGEVVLFKDVASLKHKGEPVYKKGVWVGKSAWSDSHICLTRAGAVEARSSRSLPEQFDGQMLVACKGLPWQSSVQGILMRARFEARQRLAAPEEDAAGDEKVEDEARQIGEQVALGLHGRGGGDQTPALPQTARTPGMTPALFTPGLKTPVPRTPLPKVAKKPESAGEVADEQARTTSASMASGEYKRPARLPIPKAMQGEPAKNFMTEDPQESPKRQRIAEPDSKMPEMPFLKGSMKRELFAMPWEKDDEAASPKKRIKSVQEMFPGGDELEAEKILQGCLLLEHGQRGKSVLNTNEDIYEWSVDDSNHLLEVMCDAAGQRDTRRSVSSVQLYLNGSLMESYVRHELRENYIQVLREKERMAVNPSEKDLEIERLNEDLKQAKEAIALWEASHKELKQEAIAACQVARDQPNEIQLQCFQGVLSPPVFSCGRECGEVGFIEHAVPEALVRCVGMQYKKVCPLSCSAGFRPSADLFCGQLGWQQYLPSDPTAPLAPLPSCERVTCSLPLPSVPGSDQAAVASGRLCVTAIAGDNCSDVQCPFGSVLSGHFQCGDSGLWRPVPAPGTSEVKCAEQLCPENSPAPIQGESTFCLERAIGSTCPLTCPNGYRSTSGYICGSDSQWVPLPGPAPACSPGTCDTLPSLGNALFSEACLGLPSGGTCQGECIPPWQPLGQYRCEAERWVEVPLCLPPEMSANASLPTVPAVTFSALLEPSSDLQDFYSLDEWALLSEGPMEQSVRRLVTETAPATSPATVRVIGKRAEEASSGQARRVQSVAELKPPAWLVEFHLLIAPNPVAAAGQQVMAALRQLQPGQMAEGFVQALPAVARPEVLRLTAAAPQQVSLPTPAAEALAQPDGLVLTTTTTTTTQPVWTPATQPSEGSNQSGSGDANLADDTGFDARWILLIISIPLAFALAIFVSRSLRRYFTASHETVTEADKVDFQYVLREERLSDDTAGDVSLNQVKGHERRQTMRAQREDLHAAMTTGILEAAAAEVEAETEQPEDEERTYDLAKLGDQKQMPTIGLGLETLQNPERRQTQAPDCMVDVRSLRQGTGEMMVRSQTNLTKREKRSIFKKALWACWAEVWYSFLEAFPLLNKCCRCDKLRVRVRTVRERERESESETVL</sequence>
<dbReference type="EMBL" id="CAXAMN010022128">
    <property type="protein sequence ID" value="CAK9066589.1"/>
    <property type="molecule type" value="Genomic_DNA"/>
</dbReference>